<keyword evidence="1" id="KW-1185">Reference proteome</keyword>
<reference evidence="2" key="1">
    <citation type="submission" date="2022-11" db="UniProtKB">
        <authorList>
            <consortium name="WormBaseParasite"/>
        </authorList>
    </citation>
    <scope>IDENTIFICATION</scope>
</reference>
<dbReference type="AlphaFoldDB" id="A0A914GNN1"/>
<organism evidence="1 2">
    <name type="scientific">Globodera rostochiensis</name>
    <name type="common">Golden nematode worm</name>
    <name type="synonym">Heterodera rostochiensis</name>
    <dbReference type="NCBI Taxonomy" id="31243"/>
    <lineage>
        <taxon>Eukaryota</taxon>
        <taxon>Metazoa</taxon>
        <taxon>Ecdysozoa</taxon>
        <taxon>Nematoda</taxon>
        <taxon>Chromadorea</taxon>
        <taxon>Rhabditida</taxon>
        <taxon>Tylenchina</taxon>
        <taxon>Tylenchomorpha</taxon>
        <taxon>Tylenchoidea</taxon>
        <taxon>Heteroderidae</taxon>
        <taxon>Heteroderinae</taxon>
        <taxon>Globodera</taxon>
    </lineage>
</organism>
<sequence>MRGGNRMSIGLISHRNRHRRVNRAHLQVFVARKRCLCVNPRPQHFAAGIAHDSIARDQKLVEIRRIDTFRAPIDPFLSLLRVRWICHGHTGADILCKSRADFITFRNFQKWLQKKPINASTPKDAAPHWLVGGVHFVRQWQILSTTAQKHLHAQVSCRFNKNLSILRMDELPDVLDNEPQPIAVDEEESFIVSEIFYDRIDTDGTILYAVKWALDDRPVGR</sequence>
<dbReference type="WBParaSite" id="Gr19_v10_g10002.t1">
    <property type="protein sequence ID" value="Gr19_v10_g10002.t1"/>
    <property type="gene ID" value="Gr19_v10_g10002"/>
</dbReference>
<evidence type="ECO:0000313" key="1">
    <source>
        <dbReference type="Proteomes" id="UP000887572"/>
    </source>
</evidence>
<evidence type="ECO:0000313" key="2">
    <source>
        <dbReference type="WBParaSite" id="Gr19_v10_g10002.t1"/>
    </source>
</evidence>
<name>A0A914GNN1_GLORO</name>
<protein>
    <submittedName>
        <fullName evidence="2">Uncharacterized protein</fullName>
    </submittedName>
</protein>
<proteinExistence type="predicted"/>
<accession>A0A914GNN1</accession>
<dbReference type="Proteomes" id="UP000887572">
    <property type="component" value="Unplaced"/>
</dbReference>